<dbReference type="GO" id="GO:0004519">
    <property type="term" value="F:endonuclease activity"/>
    <property type="evidence" value="ECO:0007669"/>
    <property type="project" value="UniProtKB-KW"/>
</dbReference>
<evidence type="ECO:0000313" key="6">
    <source>
        <dbReference type="EMBL" id="ACL78373.1"/>
    </source>
</evidence>
<dbReference type="InterPro" id="IPR003611">
    <property type="entry name" value="NUMOD3"/>
</dbReference>
<dbReference type="KEGG" id="vg:7943546"/>
<dbReference type="InterPro" id="IPR000305">
    <property type="entry name" value="GIY-YIG_endonuc"/>
</dbReference>
<keyword evidence="3" id="KW-0460">Magnesium</keyword>
<dbReference type="GO" id="GO:0003677">
    <property type="term" value="F:DNA binding"/>
    <property type="evidence" value="ECO:0007669"/>
    <property type="project" value="InterPro"/>
</dbReference>
<dbReference type="NCBIfam" id="TIGR01453">
    <property type="entry name" value="grpIintron_endo"/>
    <property type="match status" value="1"/>
</dbReference>
<dbReference type="CDD" id="cd10444">
    <property type="entry name" value="GIY-YIG_SegABCDEFG"/>
    <property type="match status" value="1"/>
</dbReference>
<accession>C4MZP2</accession>
<dbReference type="GeneID" id="7943546"/>
<dbReference type="Pfam" id="PF01541">
    <property type="entry name" value="GIY-YIG"/>
    <property type="match status" value="1"/>
</dbReference>
<dbReference type="PROSITE" id="PS50164">
    <property type="entry name" value="GIY_YIG"/>
    <property type="match status" value="1"/>
</dbReference>
<evidence type="ECO:0000256" key="2">
    <source>
        <dbReference type="ARBA" id="ARBA00010045"/>
    </source>
</evidence>
<dbReference type="Pfam" id="PF07460">
    <property type="entry name" value="NUMOD3"/>
    <property type="match status" value="2"/>
</dbReference>
<evidence type="ECO:0000259" key="5">
    <source>
        <dbReference type="PROSITE" id="PS50164"/>
    </source>
</evidence>
<dbReference type="SMART" id="SM00496">
    <property type="entry name" value="IENR2"/>
    <property type="match status" value="3"/>
</dbReference>
<name>C4MZP2_9CAUD</name>
<evidence type="ECO:0000256" key="3">
    <source>
        <dbReference type="ARBA" id="ARBA00022842"/>
    </source>
</evidence>
<dbReference type="SUPFAM" id="SSF64496">
    <property type="entry name" value="DNA-binding domain of intron-encoded endonucleases"/>
    <property type="match status" value="1"/>
</dbReference>
<keyword evidence="6" id="KW-0378">Hydrolase</keyword>
<feature type="region of interest" description="Disordered" evidence="4">
    <location>
        <begin position="140"/>
        <end position="165"/>
    </location>
</feature>
<evidence type="ECO:0000256" key="1">
    <source>
        <dbReference type="ARBA" id="ARBA00001946"/>
    </source>
</evidence>
<feature type="compositionally biased region" description="Basic and acidic residues" evidence="4">
    <location>
        <begin position="141"/>
        <end position="152"/>
    </location>
</feature>
<feature type="domain" description="GIY-YIG" evidence="5">
    <location>
        <begin position="5"/>
        <end position="88"/>
    </location>
</feature>
<comment type="similarity">
    <text evidence="2">To endonucleases of group I introns of fungi and phage.</text>
</comment>
<organism evidence="6 7">
    <name type="scientific">Escherichia phage JS10</name>
    <dbReference type="NCBI Taxonomy" id="576790"/>
    <lineage>
        <taxon>Viruses</taxon>
        <taxon>Duplodnaviria</taxon>
        <taxon>Heunggongvirae</taxon>
        <taxon>Uroviricota</taxon>
        <taxon>Caudoviricetes</taxon>
        <taxon>Pantevenvirales</taxon>
        <taxon>Straboviridae</taxon>
        <taxon>Tevenvirinae</taxon>
        <taxon>Dhakavirus</taxon>
        <taxon>Dhakavirus JS10</taxon>
    </lineage>
</organism>
<comment type="cofactor">
    <cofactor evidence="1">
        <name>Mg(2+)</name>
        <dbReference type="ChEBI" id="CHEBI:18420"/>
    </cofactor>
</comment>
<evidence type="ECO:0000256" key="4">
    <source>
        <dbReference type="SAM" id="MobiDB-lite"/>
    </source>
</evidence>
<evidence type="ECO:0000313" key="7">
    <source>
        <dbReference type="Proteomes" id="UP000201733"/>
    </source>
</evidence>
<dbReference type="InterPro" id="IPR006350">
    <property type="entry name" value="Intron_endoG1"/>
</dbReference>
<gene>
    <name evidence="6" type="primary">mobE</name>
    <name evidence="6" type="ORF">EpJS10_0147</name>
</gene>
<keyword evidence="7" id="KW-1185">Reference proteome</keyword>
<protein>
    <submittedName>
        <fullName evidence="6">SegC homing endonuclease</fullName>
    </submittedName>
</protein>
<dbReference type="EMBL" id="EU863409">
    <property type="protein sequence ID" value="ACL78373.1"/>
    <property type="molecule type" value="Genomic_DNA"/>
</dbReference>
<dbReference type="Proteomes" id="UP000201733">
    <property type="component" value="Segment"/>
</dbReference>
<dbReference type="RefSeq" id="YP_002922496.1">
    <property type="nucleotide sequence ID" value="NC_012741.1"/>
</dbReference>
<dbReference type="SUPFAM" id="SSF82771">
    <property type="entry name" value="GIY-YIG endonuclease"/>
    <property type="match status" value="1"/>
</dbReference>
<proteinExistence type="predicted"/>
<dbReference type="InterPro" id="IPR035901">
    <property type="entry name" value="GIY-YIG_endonuc_sf"/>
</dbReference>
<keyword evidence="6" id="KW-0540">Nuclease</keyword>
<keyword evidence="6" id="KW-0255">Endonuclease</keyword>
<dbReference type="SMART" id="SM00465">
    <property type="entry name" value="GIYc"/>
    <property type="match status" value="1"/>
</dbReference>
<reference evidence="6 7" key="1">
    <citation type="journal article" date="2009" name="Virology">
        <title>T4 phages against Escherichia coli diarrhea: potential and problems.</title>
        <authorList>
            <person name="Denou E."/>
            <person name="Bruttin A."/>
            <person name="Barretto C."/>
            <person name="Ngom-Bru C."/>
            <person name="Brussow H."/>
            <person name="Zuber S."/>
        </authorList>
    </citation>
    <scope>NUCLEOTIDE SEQUENCE [LARGE SCALE GENOMIC DNA]</scope>
</reference>
<sequence>MQDHRYFYLYCITNKLNGMIYVGVHQTDNLEDGYMGSGKALKEAQAELGMDNFDKHIIKFFGTQDECYLAEREIVNKSFAKSSLTYNIKKGGMGGWIVRNGYKHTEATKDKMRISGSGCNNGFYGKKHSEETIKAIAEANSKWERKPNQREKMSKKHSGKNNPMFGTVAPNAITVKYNGEEYTSISSAAKAAGLSTSTFRRRYL</sequence>